<evidence type="ECO:0000256" key="2">
    <source>
        <dbReference type="ARBA" id="ARBA00022679"/>
    </source>
</evidence>
<comment type="caution">
    <text evidence="5">The sequence shown here is derived from an EMBL/GenBank/DDBJ whole genome shotgun (WGS) entry which is preliminary data.</text>
</comment>
<dbReference type="PANTHER" id="PTHR43178">
    <property type="entry name" value="DIHYDROLIPOAMIDE ACETYLTRANSFERASE COMPONENT OF PYRUVATE DEHYDROGENASE COMPLEX"/>
    <property type="match status" value="1"/>
</dbReference>
<dbReference type="GO" id="GO:0016407">
    <property type="term" value="F:acetyltransferase activity"/>
    <property type="evidence" value="ECO:0007669"/>
    <property type="project" value="TreeGrafter"/>
</dbReference>
<evidence type="ECO:0000313" key="5">
    <source>
        <dbReference type="EMBL" id="GAI41983.1"/>
    </source>
</evidence>
<sequence>LTKALNKMANDARNSKLSPDDIQGGTFTISNFGTFRNVMGTPIINQPQVAILAIGTVEKKPAVIETPTGDVIGIRHKMFLSLTYDHRIIDGAYGGAFLRKLADYLENFDGNKVI</sequence>
<dbReference type="InterPro" id="IPR050743">
    <property type="entry name" value="2-oxoacid_DH_E2_comp"/>
</dbReference>
<dbReference type="Pfam" id="PF00198">
    <property type="entry name" value="2-oxoacid_dh"/>
    <property type="match status" value="1"/>
</dbReference>
<proteinExistence type="predicted"/>
<keyword evidence="2" id="KW-0808">Transferase</keyword>
<dbReference type="GO" id="GO:0031405">
    <property type="term" value="F:lipoic acid binding"/>
    <property type="evidence" value="ECO:0007669"/>
    <property type="project" value="TreeGrafter"/>
</dbReference>
<dbReference type="SUPFAM" id="SSF52777">
    <property type="entry name" value="CoA-dependent acyltransferases"/>
    <property type="match status" value="1"/>
</dbReference>
<dbReference type="PANTHER" id="PTHR43178:SF5">
    <property type="entry name" value="LIPOAMIDE ACYLTRANSFERASE COMPONENT OF BRANCHED-CHAIN ALPHA-KETO ACID DEHYDROGENASE COMPLEX, MITOCHONDRIAL"/>
    <property type="match status" value="1"/>
</dbReference>
<dbReference type="InterPro" id="IPR001078">
    <property type="entry name" value="2-oxoacid_DH_actylTfrase"/>
</dbReference>
<organism evidence="5">
    <name type="scientific">marine sediment metagenome</name>
    <dbReference type="NCBI Taxonomy" id="412755"/>
    <lineage>
        <taxon>unclassified sequences</taxon>
        <taxon>metagenomes</taxon>
        <taxon>ecological metagenomes</taxon>
    </lineage>
</organism>
<evidence type="ECO:0000256" key="1">
    <source>
        <dbReference type="ARBA" id="ARBA00001938"/>
    </source>
</evidence>
<name>X1NEH8_9ZZZZ</name>
<dbReference type="AlphaFoldDB" id="X1NEH8"/>
<reference evidence="5" key="1">
    <citation type="journal article" date="2014" name="Front. Microbiol.">
        <title>High frequency of phylogenetically diverse reductive dehalogenase-homologous genes in deep subseafloor sedimentary metagenomes.</title>
        <authorList>
            <person name="Kawai M."/>
            <person name="Futagami T."/>
            <person name="Toyoda A."/>
            <person name="Takaki Y."/>
            <person name="Nishi S."/>
            <person name="Hori S."/>
            <person name="Arai W."/>
            <person name="Tsubouchi T."/>
            <person name="Morono Y."/>
            <person name="Uchiyama I."/>
            <person name="Ito T."/>
            <person name="Fujiyama A."/>
            <person name="Inagaki F."/>
            <person name="Takami H."/>
        </authorList>
    </citation>
    <scope>NUCLEOTIDE SEQUENCE</scope>
    <source>
        <strain evidence="5">Expedition CK06-06</strain>
    </source>
</reference>
<evidence type="ECO:0000256" key="3">
    <source>
        <dbReference type="ARBA" id="ARBA00023315"/>
    </source>
</evidence>
<evidence type="ECO:0000259" key="4">
    <source>
        <dbReference type="Pfam" id="PF00198"/>
    </source>
</evidence>
<protein>
    <recommendedName>
        <fullName evidence="4">2-oxoacid dehydrogenase acyltransferase catalytic domain-containing protein</fullName>
    </recommendedName>
</protein>
<dbReference type="Gene3D" id="3.30.559.10">
    <property type="entry name" value="Chloramphenicol acetyltransferase-like domain"/>
    <property type="match status" value="1"/>
</dbReference>
<gene>
    <name evidence="5" type="ORF">S06H3_52147</name>
</gene>
<comment type="cofactor">
    <cofactor evidence="1">
        <name>(R)-lipoate</name>
        <dbReference type="ChEBI" id="CHEBI:83088"/>
    </cofactor>
</comment>
<accession>X1NEH8</accession>
<keyword evidence="3" id="KW-0012">Acyltransferase</keyword>
<feature type="non-terminal residue" evidence="5">
    <location>
        <position position="1"/>
    </location>
</feature>
<dbReference type="GO" id="GO:0005737">
    <property type="term" value="C:cytoplasm"/>
    <property type="evidence" value="ECO:0007669"/>
    <property type="project" value="TreeGrafter"/>
</dbReference>
<dbReference type="EMBL" id="BARV01033138">
    <property type="protein sequence ID" value="GAI41983.1"/>
    <property type="molecule type" value="Genomic_DNA"/>
</dbReference>
<dbReference type="InterPro" id="IPR023213">
    <property type="entry name" value="CAT-like_dom_sf"/>
</dbReference>
<feature type="domain" description="2-oxoacid dehydrogenase acyltransferase catalytic" evidence="4">
    <location>
        <begin position="2"/>
        <end position="108"/>
    </location>
</feature>